<reference evidence="4" key="1">
    <citation type="submission" date="2024-03" db="EMBL/GenBank/DDBJ databases">
        <title>Complete genome sequence of Mycoplasma gypis type strain B1/T1.</title>
        <authorList>
            <person name="Spergser J."/>
        </authorList>
    </citation>
    <scope>NUCLEOTIDE SEQUENCE [LARGE SCALE GENOMIC DNA]</scope>
    <source>
        <strain evidence="4">B1/T1</strain>
    </source>
</reference>
<keyword evidence="1" id="KW-1015">Disulfide bond</keyword>
<name>A0ABZ2RQ03_9BACT</name>
<organism evidence="4 5">
    <name type="scientific">[Mycoplasma] gypis</name>
    <dbReference type="NCBI Taxonomy" id="92404"/>
    <lineage>
        <taxon>Bacteria</taxon>
        <taxon>Bacillati</taxon>
        <taxon>Mycoplasmatota</taxon>
        <taxon>Mycoplasmoidales</taxon>
        <taxon>Metamycoplasmataceae</taxon>
        <taxon>Metamycoplasma</taxon>
    </lineage>
</organism>
<keyword evidence="5" id="KW-1185">Reference proteome</keyword>
<dbReference type="PANTHER" id="PTHR10438">
    <property type="entry name" value="THIOREDOXIN"/>
    <property type="match status" value="1"/>
</dbReference>
<evidence type="ECO:0000259" key="3">
    <source>
        <dbReference type="PROSITE" id="PS51352"/>
    </source>
</evidence>
<evidence type="ECO:0000313" key="5">
    <source>
        <dbReference type="Proteomes" id="UP001460679"/>
    </source>
</evidence>
<comment type="similarity">
    <text evidence="2">Belongs to the thioredoxin family. Plant H-type subfamily.</text>
</comment>
<dbReference type="PROSITE" id="PS51352">
    <property type="entry name" value="THIOREDOXIN_2"/>
    <property type="match status" value="1"/>
</dbReference>
<evidence type="ECO:0000256" key="2">
    <source>
        <dbReference type="ARBA" id="ARBA00038353"/>
    </source>
</evidence>
<dbReference type="InterPro" id="IPR013766">
    <property type="entry name" value="Thioredoxin_domain"/>
</dbReference>
<dbReference type="Proteomes" id="UP001460679">
    <property type="component" value="Chromosome"/>
</dbReference>
<dbReference type="SUPFAM" id="SSF52833">
    <property type="entry name" value="Thioredoxin-like"/>
    <property type="match status" value="1"/>
</dbReference>
<feature type="domain" description="Thioredoxin" evidence="3">
    <location>
        <begin position="1"/>
        <end position="99"/>
    </location>
</feature>
<dbReference type="InterPro" id="IPR036249">
    <property type="entry name" value="Thioredoxin-like_sf"/>
</dbReference>
<dbReference type="InterPro" id="IPR005746">
    <property type="entry name" value="Thioredoxin"/>
</dbReference>
<evidence type="ECO:0000313" key="4">
    <source>
        <dbReference type="EMBL" id="WXL28465.1"/>
    </source>
</evidence>
<dbReference type="InterPro" id="IPR050620">
    <property type="entry name" value="Thioredoxin_H-type-like"/>
</dbReference>
<dbReference type="Pfam" id="PF00085">
    <property type="entry name" value="Thioredoxin"/>
    <property type="match status" value="1"/>
</dbReference>
<evidence type="ECO:0000256" key="1">
    <source>
        <dbReference type="ARBA" id="ARBA00023157"/>
    </source>
</evidence>
<dbReference type="PANTHER" id="PTHR10438:SF468">
    <property type="entry name" value="THIOREDOXIN-1-RELATED"/>
    <property type="match status" value="1"/>
</dbReference>
<dbReference type="CDD" id="cd02947">
    <property type="entry name" value="TRX_family"/>
    <property type="match status" value="1"/>
</dbReference>
<accession>A0ABZ2RQ03</accession>
<protein>
    <submittedName>
        <fullName evidence="4">Thioredoxin family protein</fullName>
    </submittedName>
</protein>
<dbReference type="Gene3D" id="3.40.30.10">
    <property type="entry name" value="Glutaredoxin"/>
    <property type="match status" value="1"/>
</dbReference>
<sequence>MIKNVKSAEDLDFSNGKSLVVFSATWCGMCVMFAPEVEKFEKAHPEVTVYRVDVDENRQLAREYSVTSIPSYFVYDNGTQVRNGVGFTTASQLEKILGV</sequence>
<dbReference type="EMBL" id="CP148066">
    <property type="protein sequence ID" value="WXL28465.1"/>
    <property type="molecule type" value="Genomic_DNA"/>
</dbReference>
<dbReference type="PIRSF" id="PIRSF000077">
    <property type="entry name" value="Thioredoxin"/>
    <property type="match status" value="1"/>
</dbReference>
<proteinExistence type="inferred from homology"/>
<dbReference type="RefSeq" id="WP_205499556.1">
    <property type="nucleotide sequence ID" value="NZ_CP148066.1"/>
</dbReference>
<gene>
    <name evidence="4" type="ORF">WG616_00310</name>
</gene>